<evidence type="ECO:0000256" key="2">
    <source>
        <dbReference type="SAM" id="Phobius"/>
    </source>
</evidence>
<evidence type="ECO:0000256" key="1">
    <source>
        <dbReference type="SAM" id="MobiDB-lite"/>
    </source>
</evidence>
<feature type="region of interest" description="Disordered" evidence="1">
    <location>
        <begin position="33"/>
        <end position="87"/>
    </location>
</feature>
<keyword evidence="4" id="KW-1185">Reference proteome</keyword>
<dbReference type="EMBL" id="LHPI01000013">
    <property type="protein sequence ID" value="KOO06849.1"/>
    <property type="molecule type" value="Genomic_DNA"/>
</dbReference>
<gene>
    <name evidence="3" type="ORF">AKJ31_14160</name>
</gene>
<dbReference type="RefSeq" id="WP_053409763.1">
    <property type="nucleotide sequence ID" value="NZ_LHPI01000013.1"/>
</dbReference>
<name>A0A0M0HXP8_9VIBR</name>
<proteinExistence type="predicted"/>
<accession>A0A0M0HXP8</accession>
<evidence type="ECO:0000313" key="3">
    <source>
        <dbReference type="EMBL" id="KOO06849.1"/>
    </source>
</evidence>
<sequence>MDLNTGTTIAIGLGLGIAMHFYFKVKKAREDKEAADSLKTAGDKLDKPTPRTPSAGKTSHAFVPPASQSARVKPTPSRSGRDYDDGDDLLATAVVGAAIMDSAEPDTTKTYSSVSVTGFDSGSSDSGSSSSFDSGGDSSCD</sequence>
<protein>
    <submittedName>
        <fullName evidence="3">Uncharacterized protein</fullName>
    </submittedName>
</protein>
<comment type="caution">
    <text evidence="3">The sequence shown here is derived from an EMBL/GenBank/DDBJ whole genome shotgun (WGS) entry which is preliminary data.</text>
</comment>
<feature type="compositionally biased region" description="Low complexity" evidence="1">
    <location>
        <begin position="112"/>
        <end position="141"/>
    </location>
</feature>
<feature type="compositionally biased region" description="Basic and acidic residues" evidence="1">
    <location>
        <begin position="33"/>
        <end position="49"/>
    </location>
</feature>
<feature type="transmembrane region" description="Helical" evidence="2">
    <location>
        <begin position="6"/>
        <end position="23"/>
    </location>
</feature>
<evidence type="ECO:0000313" key="4">
    <source>
        <dbReference type="Proteomes" id="UP000037530"/>
    </source>
</evidence>
<dbReference type="PATRIC" id="fig|171383.3.peg.2893"/>
<keyword evidence="2" id="KW-1133">Transmembrane helix</keyword>
<keyword evidence="2" id="KW-0472">Membrane</keyword>
<dbReference type="Proteomes" id="UP000037530">
    <property type="component" value="Unassembled WGS sequence"/>
</dbReference>
<feature type="region of interest" description="Disordered" evidence="1">
    <location>
        <begin position="101"/>
        <end position="141"/>
    </location>
</feature>
<organism evidence="3 4">
    <name type="scientific">Vibrio hepatarius</name>
    <dbReference type="NCBI Taxonomy" id="171383"/>
    <lineage>
        <taxon>Bacteria</taxon>
        <taxon>Pseudomonadati</taxon>
        <taxon>Pseudomonadota</taxon>
        <taxon>Gammaproteobacteria</taxon>
        <taxon>Vibrionales</taxon>
        <taxon>Vibrionaceae</taxon>
        <taxon>Vibrio</taxon>
        <taxon>Vibrio oreintalis group</taxon>
    </lineage>
</organism>
<reference evidence="4" key="1">
    <citation type="submission" date="2015-08" db="EMBL/GenBank/DDBJ databases">
        <title>Vibrio galatheae sp. nov., a novel member of the Vibrionaceae family isolated from the Solomon Islands.</title>
        <authorList>
            <person name="Giubergia S."/>
            <person name="Machado H."/>
            <person name="Mateiu R.V."/>
            <person name="Gram L."/>
        </authorList>
    </citation>
    <scope>NUCLEOTIDE SEQUENCE [LARGE SCALE GENOMIC DNA]</scope>
    <source>
        <strain evidence="4">DSM 19134</strain>
    </source>
</reference>
<dbReference type="AlphaFoldDB" id="A0A0M0HXP8"/>
<keyword evidence="2" id="KW-0812">Transmembrane</keyword>